<keyword evidence="4 6" id="KW-1133">Transmembrane helix</keyword>
<evidence type="ECO:0000313" key="7">
    <source>
        <dbReference type="EMBL" id="EPR35645.1"/>
    </source>
</evidence>
<evidence type="ECO:0000313" key="8">
    <source>
        <dbReference type="Proteomes" id="UP000014975"/>
    </source>
</evidence>
<keyword evidence="5 6" id="KW-0472">Membrane</keyword>
<dbReference type="EMBL" id="ATHI01000003">
    <property type="protein sequence ID" value="EPR35645.1"/>
    <property type="molecule type" value="Genomic_DNA"/>
</dbReference>
<name>S7TGA0_9BACT</name>
<feature type="transmembrane region" description="Helical" evidence="6">
    <location>
        <begin position="87"/>
        <end position="107"/>
    </location>
</feature>
<feature type="transmembrane region" description="Helical" evidence="6">
    <location>
        <begin position="113"/>
        <end position="133"/>
    </location>
</feature>
<evidence type="ECO:0000256" key="5">
    <source>
        <dbReference type="ARBA" id="ARBA00023136"/>
    </source>
</evidence>
<organism evidence="7 8">
    <name type="scientific">Alkalidesulfovibrio alkalitolerans DSM 16529</name>
    <dbReference type="NCBI Taxonomy" id="1121439"/>
    <lineage>
        <taxon>Bacteria</taxon>
        <taxon>Pseudomonadati</taxon>
        <taxon>Thermodesulfobacteriota</taxon>
        <taxon>Desulfovibrionia</taxon>
        <taxon>Desulfovibrionales</taxon>
        <taxon>Desulfovibrionaceae</taxon>
        <taxon>Alkalidesulfovibrio</taxon>
    </lineage>
</organism>
<keyword evidence="8" id="KW-1185">Reference proteome</keyword>
<evidence type="ECO:0000256" key="6">
    <source>
        <dbReference type="SAM" id="Phobius"/>
    </source>
</evidence>
<evidence type="ECO:0000256" key="2">
    <source>
        <dbReference type="ARBA" id="ARBA00022475"/>
    </source>
</evidence>
<proteinExistence type="predicted"/>
<dbReference type="Proteomes" id="UP000014975">
    <property type="component" value="Unassembled WGS sequence"/>
</dbReference>
<comment type="caution">
    <text evidence="7">The sequence shown here is derived from an EMBL/GenBank/DDBJ whole genome shotgun (WGS) entry which is preliminary data.</text>
</comment>
<gene>
    <name evidence="7" type="ORF">dsat_1986</name>
</gene>
<sequence length="139" mass="15002">MLTGVSRRIESALYRRGFRHQEVRRLVTMQITLAAGLSLLLAATGMWGLAFAAGALIVTVNFYHLARFAQIAVHERYGAVGAQLMRFYLRLGLTGVALYGLIVWLQVPLSGLLAGLTTVVATALAFGATRLAGQKVKEA</sequence>
<dbReference type="PATRIC" id="fig|1121439.3.peg.371"/>
<accession>S7TGA0</accession>
<evidence type="ECO:0000256" key="1">
    <source>
        <dbReference type="ARBA" id="ARBA00004651"/>
    </source>
</evidence>
<keyword evidence="3 6" id="KW-0812">Transmembrane</keyword>
<dbReference type="STRING" id="1121439.dsat_1986"/>
<keyword evidence="2" id="KW-1003">Cell membrane</keyword>
<protein>
    <submittedName>
        <fullName evidence="7">ATP synthase I chain</fullName>
    </submittedName>
</protein>
<feature type="transmembrane region" description="Helical" evidence="6">
    <location>
        <begin position="23"/>
        <end position="41"/>
    </location>
</feature>
<feature type="transmembrane region" description="Helical" evidence="6">
    <location>
        <begin position="47"/>
        <end position="66"/>
    </location>
</feature>
<reference evidence="7 8" key="1">
    <citation type="journal article" date="2013" name="Genome Announc.">
        <title>Draft genome sequences for three mercury-methylating, sulfate-reducing bacteria.</title>
        <authorList>
            <person name="Brown S.D."/>
            <person name="Hurt R.A.Jr."/>
            <person name="Gilmour C.C."/>
            <person name="Elias D.A."/>
        </authorList>
    </citation>
    <scope>NUCLEOTIDE SEQUENCE [LARGE SCALE GENOMIC DNA]</scope>
    <source>
        <strain evidence="7 8">DSM 16529</strain>
    </source>
</reference>
<dbReference type="AlphaFoldDB" id="S7TGA0"/>
<comment type="subcellular location">
    <subcellularLocation>
        <location evidence="1">Cell membrane</location>
        <topology evidence="1">Multi-pass membrane protein</topology>
    </subcellularLocation>
</comment>
<dbReference type="Pfam" id="PF03899">
    <property type="entry name" value="ATP-synt_I"/>
    <property type="match status" value="1"/>
</dbReference>
<dbReference type="InterPro" id="IPR005598">
    <property type="entry name" value="ATP_synth_I"/>
</dbReference>
<dbReference type="OrthoDB" id="5471190at2"/>
<evidence type="ECO:0000256" key="3">
    <source>
        <dbReference type="ARBA" id="ARBA00022692"/>
    </source>
</evidence>
<dbReference type="GO" id="GO:0005886">
    <property type="term" value="C:plasma membrane"/>
    <property type="evidence" value="ECO:0007669"/>
    <property type="project" value="UniProtKB-SubCell"/>
</dbReference>
<evidence type="ECO:0000256" key="4">
    <source>
        <dbReference type="ARBA" id="ARBA00022989"/>
    </source>
</evidence>
<dbReference type="eggNOG" id="ENOG50343QE">
    <property type="taxonomic scope" value="Bacteria"/>
</dbReference>